<feature type="transmembrane region" description="Helical" evidence="5">
    <location>
        <begin position="255"/>
        <end position="275"/>
    </location>
</feature>
<accession>A0A841RAA6</accession>
<dbReference type="EMBL" id="JACHGJ010000003">
    <property type="protein sequence ID" value="MBB6480301.1"/>
    <property type="molecule type" value="Genomic_DNA"/>
</dbReference>
<dbReference type="PRINTS" id="PR00164">
    <property type="entry name" value="ABC2TRNSPORT"/>
</dbReference>
<evidence type="ECO:0000256" key="1">
    <source>
        <dbReference type="ARBA" id="ARBA00004141"/>
    </source>
</evidence>
<gene>
    <name evidence="7" type="ORF">HNR50_001964</name>
</gene>
<evidence type="ECO:0000313" key="8">
    <source>
        <dbReference type="Proteomes" id="UP000587760"/>
    </source>
</evidence>
<feature type="transmembrane region" description="Helical" evidence="5">
    <location>
        <begin position="80"/>
        <end position="103"/>
    </location>
</feature>
<dbReference type="PROSITE" id="PS51012">
    <property type="entry name" value="ABC_TM2"/>
    <property type="match status" value="1"/>
</dbReference>
<feature type="transmembrane region" description="Helical" evidence="5">
    <location>
        <begin position="168"/>
        <end position="192"/>
    </location>
</feature>
<feature type="domain" description="ABC transmembrane type-2" evidence="6">
    <location>
        <begin position="48"/>
        <end position="282"/>
    </location>
</feature>
<keyword evidence="3 5" id="KW-1133">Transmembrane helix</keyword>
<name>A0A841RAA6_9SPIO</name>
<feature type="transmembrane region" description="Helical" evidence="5">
    <location>
        <begin position="133"/>
        <end position="156"/>
    </location>
</feature>
<keyword evidence="2 5" id="KW-0812">Transmembrane</keyword>
<keyword evidence="8" id="KW-1185">Reference proteome</keyword>
<dbReference type="InterPro" id="IPR013525">
    <property type="entry name" value="ABC2_TM"/>
</dbReference>
<dbReference type="PANTHER" id="PTHR43229">
    <property type="entry name" value="NODULATION PROTEIN J"/>
    <property type="match status" value="1"/>
</dbReference>
<proteinExistence type="inferred from homology"/>
<comment type="similarity">
    <text evidence="5">Belongs to the ABC-2 integral membrane protein family.</text>
</comment>
<reference evidence="7 8" key="1">
    <citation type="submission" date="2020-08" db="EMBL/GenBank/DDBJ databases">
        <title>Genomic Encyclopedia of Type Strains, Phase IV (KMG-IV): sequencing the most valuable type-strain genomes for metagenomic binning, comparative biology and taxonomic classification.</title>
        <authorList>
            <person name="Goeker M."/>
        </authorList>
    </citation>
    <scope>NUCLEOTIDE SEQUENCE [LARGE SCALE GENOMIC DNA]</scope>
    <source>
        <strain evidence="7 8">DSM 2461</strain>
    </source>
</reference>
<dbReference type="RefSeq" id="WP_184746423.1">
    <property type="nucleotide sequence ID" value="NZ_JACHGJ010000003.1"/>
</dbReference>
<dbReference type="PIRSF" id="PIRSF006648">
    <property type="entry name" value="DrrB"/>
    <property type="match status" value="1"/>
</dbReference>
<comment type="caution">
    <text evidence="7">The sequence shown here is derived from an EMBL/GenBank/DDBJ whole genome shotgun (WGS) entry which is preliminary data.</text>
</comment>
<dbReference type="InterPro" id="IPR051784">
    <property type="entry name" value="Nod_factor_ABC_transporter"/>
</dbReference>
<dbReference type="GO" id="GO:0140359">
    <property type="term" value="F:ABC-type transporter activity"/>
    <property type="evidence" value="ECO:0007669"/>
    <property type="project" value="InterPro"/>
</dbReference>
<protein>
    <recommendedName>
        <fullName evidence="5">Transport permease protein</fullName>
    </recommendedName>
</protein>
<evidence type="ECO:0000259" key="6">
    <source>
        <dbReference type="PROSITE" id="PS51012"/>
    </source>
</evidence>
<evidence type="ECO:0000256" key="2">
    <source>
        <dbReference type="ARBA" id="ARBA00022692"/>
    </source>
</evidence>
<dbReference type="GO" id="GO:0043190">
    <property type="term" value="C:ATP-binding cassette (ABC) transporter complex"/>
    <property type="evidence" value="ECO:0007669"/>
    <property type="project" value="InterPro"/>
</dbReference>
<dbReference type="Proteomes" id="UP000587760">
    <property type="component" value="Unassembled WGS sequence"/>
</dbReference>
<keyword evidence="4 5" id="KW-0472">Membrane</keyword>
<evidence type="ECO:0000256" key="5">
    <source>
        <dbReference type="RuleBase" id="RU361157"/>
    </source>
</evidence>
<feature type="transmembrane region" description="Helical" evidence="5">
    <location>
        <begin position="198"/>
        <end position="218"/>
    </location>
</feature>
<comment type="subcellular location">
    <subcellularLocation>
        <location evidence="5">Cell membrane</location>
        <topology evidence="5">Multi-pass membrane protein</topology>
    </subcellularLocation>
    <subcellularLocation>
        <location evidence="1">Membrane</location>
        <topology evidence="1">Multi-pass membrane protein</topology>
    </subcellularLocation>
</comment>
<sequence length="285" mass="31112">MSSSAIEKKALSGAAAHFGERRSSKAGMFGAWYAAEHRLLTMKAFVSTIVATSIFNPLMYLFALGVGIGSYVDKGSGGALFGVSYLTFVGPALLASASINAVFEETSYPVMGGFKWTREFYAMHAAPLRPDQIASGVLIAAMIRSVFTVLVFWIMLRLFGTLPSPRAILVLPAAVLSGLGIGSVMAALAASLKDDDGWFALINRMVIAPMFLFSGTFYPLEQMPIWIRWIGWISPLWHATDFGRWAGFDHPVESWLVVVHAVYLIGLAGIGWFLASRQFARRLEE</sequence>
<organism evidence="7 8">
    <name type="scientific">Spirochaeta isovalerica</name>
    <dbReference type="NCBI Taxonomy" id="150"/>
    <lineage>
        <taxon>Bacteria</taxon>
        <taxon>Pseudomonadati</taxon>
        <taxon>Spirochaetota</taxon>
        <taxon>Spirochaetia</taxon>
        <taxon>Spirochaetales</taxon>
        <taxon>Spirochaetaceae</taxon>
        <taxon>Spirochaeta</taxon>
    </lineage>
</organism>
<dbReference type="AlphaFoldDB" id="A0A841RAA6"/>
<evidence type="ECO:0000313" key="7">
    <source>
        <dbReference type="EMBL" id="MBB6480301.1"/>
    </source>
</evidence>
<dbReference type="Pfam" id="PF01061">
    <property type="entry name" value="ABC2_membrane"/>
    <property type="match status" value="1"/>
</dbReference>
<keyword evidence="5" id="KW-1003">Cell membrane</keyword>
<dbReference type="InterPro" id="IPR047817">
    <property type="entry name" value="ABC2_TM_bact-type"/>
</dbReference>
<dbReference type="PANTHER" id="PTHR43229:SF2">
    <property type="entry name" value="NODULATION PROTEIN J"/>
    <property type="match status" value="1"/>
</dbReference>
<keyword evidence="5" id="KW-0813">Transport</keyword>
<dbReference type="InterPro" id="IPR000412">
    <property type="entry name" value="ABC_2_transport"/>
</dbReference>
<evidence type="ECO:0000256" key="3">
    <source>
        <dbReference type="ARBA" id="ARBA00022989"/>
    </source>
</evidence>
<feature type="transmembrane region" description="Helical" evidence="5">
    <location>
        <begin position="44"/>
        <end position="68"/>
    </location>
</feature>
<evidence type="ECO:0000256" key="4">
    <source>
        <dbReference type="ARBA" id="ARBA00023136"/>
    </source>
</evidence>